<name>A0ABV9NN76_9GAMM</name>
<dbReference type="RefSeq" id="WP_377005937.1">
    <property type="nucleotide sequence ID" value="NZ_JBHSGG010000050.1"/>
</dbReference>
<proteinExistence type="predicted"/>
<gene>
    <name evidence="2" type="ORF">ACFO3Q_16400</name>
</gene>
<reference evidence="3" key="1">
    <citation type="journal article" date="2019" name="Int. J. Syst. Evol. Microbiol.">
        <title>The Global Catalogue of Microorganisms (GCM) 10K type strain sequencing project: providing services to taxonomists for standard genome sequencing and annotation.</title>
        <authorList>
            <consortium name="The Broad Institute Genomics Platform"/>
            <consortium name="The Broad Institute Genome Sequencing Center for Infectious Disease"/>
            <person name="Wu L."/>
            <person name="Ma J."/>
        </authorList>
    </citation>
    <scope>NUCLEOTIDE SEQUENCE [LARGE SCALE GENOMIC DNA]</scope>
    <source>
        <strain evidence="3">CGMCC 1.13574</strain>
    </source>
</reference>
<feature type="domain" description="RNA polymerase sigma-70 ECF-like HTH" evidence="1">
    <location>
        <begin position="8"/>
        <end position="184"/>
    </location>
</feature>
<dbReference type="SUPFAM" id="SSF88659">
    <property type="entry name" value="Sigma3 and sigma4 domains of RNA polymerase sigma factors"/>
    <property type="match status" value="1"/>
</dbReference>
<evidence type="ECO:0000259" key="1">
    <source>
        <dbReference type="Pfam" id="PF07638"/>
    </source>
</evidence>
<accession>A0ABV9NN76</accession>
<dbReference type="Proteomes" id="UP001595892">
    <property type="component" value="Unassembled WGS sequence"/>
</dbReference>
<dbReference type="InterPro" id="IPR011517">
    <property type="entry name" value="RNA_pol_sigma70_ECF-like"/>
</dbReference>
<evidence type="ECO:0000313" key="3">
    <source>
        <dbReference type="Proteomes" id="UP001595892"/>
    </source>
</evidence>
<protein>
    <submittedName>
        <fullName evidence="2">ECF-type sigma factor</fullName>
    </submittedName>
</protein>
<organism evidence="2 3">
    <name type="scientific">Coralloluteibacterium thermophilum</name>
    <dbReference type="NCBI Taxonomy" id="2707049"/>
    <lineage>
        <taxon>Bacteria</taxon>
        <taxon>Pseudomonadati</taxon>
        <taxon>Pseudomonadota</taxon>
        <taxon>Gammaproteobacteria</taxon>
        <taxon>Lysobacterales</taxon>
        <taxon>Lysobacteraceae</taxon>
        <taxon>Coralloluteibacterium</taxon>
    </lineage>
</organism>
<dbReference type="Gene3D" id="1.10.10.10">
    <property type="entry name" value="Winged helix-like DNA-binding domain superfamily/Winged helix DNA-binding domain"/>
    <property type="match status" value="1"/>
</dbReference>
<dbReference type="InterPro" id="IPR053812">
    <property type="entry name" value="HTH_Sigma70_ECF-like"/>
</dbReference>
<dbReference type="NCBIfam" id="TIGR02999">
    <property type="entry name" value="Sig-70_X6"/>
    <property type="match status" value="1"/>
</dbReference>
<dbReference type="SUPFAM" id="SSF88946">
    <property type="entry name" value="Sigma2 domain of RNA polymerase sigma factors"/>
    <property type="match status" value="1"/>
</dbReference>
<comment type="caution">
    <text evidence="2">The sequence shown here is derived from an EMBL/GenBank/DDBJ whole genome shotgun (WGS) entry which is preliminary data.</text>
</comment>
<dbReference type="Pfam" id="PF07638">
    <property type="entry name" value="Sigma70_ECF"/>
    <property type="match status" value="1"/>
</dbReference>
<dbReference type="InterPro" id="IPR036388">
    <property type="entry name" value="WH-like_DNA-bd_sf"/>
</dbReference>
<evidence type="ECO:0000313" key="2">
    <source>
        <dbReference type="EMBL" id="MFC4729751.1"/>
    </source>
</evidence>
<dbReference type="InterPro" id="IPR013324">
    <property type="entry name" value="RNA_pol_sigma_r3/r4-like"/>
</dbReference>
<keyword evidence="3" id="KW-1185">Reference proteome</keyword>
<sequence>MDTPTLPTSITRLAAAWREGAGGAGDALARRVYRELHAIAVRHLLKAADPGLQPTELVNEAWIRLSRGGRRFESRDHFYAIAALQMRHLLVDLARMRDAQKRQGRATTLTVQIADGEPQPADLVVVAEAIDQLADLDARKAQAFALVELVGFGIVEAARILAVSTATLERDLRFSRVWLAARLRPC</sequence>
<dbReference type="InterPro" id="IPR013325">
    <property type="entry name" value="RNA_pol_sigma_r2"/>
</dbReference>
<dbReference type="EMBL" id="JBHSGG010000050">
    <property type="protein sequence ID" value="MFC4729751.1"/>
    <property type="molecule type" value="Genomic_DNA"/>
</dbReference>